<dbReference type="InterPro" id="IPR029000">
    <property type="entry name" value="Cyclophilin-like_dom_sf"/>
</dbReference>
<comment type="catalytic activity">
    <reaction evidence="1">
        <text>[protein]-peptidylproline (omega=180) = [protein]-peptidylproline (omega=0)</text>
        <dbReference type="Rhea" id="RHEA:16237"/>
        <dbReference type="Rhea" id="RHEA-COMP:10747"/>
        <dbReference type="Rhea" id="RHEA-COMP:10748"/>
        <dbReference type="ChEBI" id="CHEBI:83833"/>
        <dbReference type="ChEBI" id="CHEBI:83834"/>
        <dbReference type="EC" id="5.2.1.8"/>
    </reaction>
</comment>
<dbReference type="PROSITE" id="PS00170">
    <property type="entry name" value="CSA_PPIASE_1"/>
    <property type="match status" value="1"/>
</dbReference>
<dbReference type="GO" id="GO:0016018">
    <property type="term" value="F:cyclosporin A binding"/>
    <property type="evidence" value="ECO:0007669"/>
    <property type="project" value="TreeGrafter"/>
</dbReference>
<dbReference type="InterPro" id="IPR019734">
    <property type="entry name" value="TPR_rpt"/>
</dbReference>
<keyword evidence="4" id="KW-0802">TPR repeat</keyword>
<evidence type="ECO:0000313" key="11">
    <source>
        <dbReference type="EMBL" id="KZP17359.1"/>
    </source>
</evidence>
<evidence type="ECO:0000256" key="5">
    <source>
        <dbReference type="ARBA" id="ARBA00023110"/>
    </source>
</evidence>
<keyword evidence="5" id="KW-0697">Rotamase</keyword>
<gene>
    <name evidence="11" type="ORF">FIBSPDRAFT_894291</name>
</gene>
<sequence>MSVTDRPITYFDITIGGKPIGRVVFSLYADLVPKTAENFRALCTGEKGLGQAGKKLAFEGSGFHRVIKGFMCQGGDFTAGNGTGGESIYGEKFEDEAFPMKHTKPFLLSMANAGPNTNGSQFFITVSATPHLDDKHVVFGEVIRGKSVVRQIENYPTANGDVPTEPIVIAKAGLLAPDDPSLTAAPESQDGDAYEDFPDDEDRDMSKPETALEIAKAVREIGNKLFKEGQYDGALAKYQKSIRYLDVHFDLPDDSSQELKDAYASLRTPLLLNSALAALKIHPQISANANIAVKSATRALEHKSISATDKGEAVPQRFLKLCLIKVTTPGKALYRRALAYVALKREDEAEADLTTALQVVPGDKAISDELAKVKQRKKEKRDKEKKAFKKMFA</sequence>
<dbReference type="SUPFAM" id="SSF48452">
    <property type="entry name" value="TPR-like"/>
    <property type="match status" value="1"/>
</dbReference>
<evidence type="ECO:0000313" key="12">
    <source>
        <dbReference type="Proteomes" id="UP000076532"/>
    </source>
</evidence>
<protein>
    <recommendedName>
        <fullName evidence="7">Peptidyl-prolyl cis-trans isomerase D</fullName>
        <ecNumber evidence="2">5.2.1.8</ecNumber>
    </recommendedName>
    <alternativeName>
        <fullName evidence="8">Rotamase D</fullName>
    </alternativeName>
</protein>
<evidence type="ECO:0000259" key="10">
    <source>
        <dbReference type="PROSITE" id="PS50072"/>
    </source>
</evidence>
<dbReference type="SUPFAM" id="SSF50891">
    <property type="entry name" value="Cyclophilin-like"/>
    <property type="match status" value="1"/>
</dbReference>
<evidence type="ECO:0000256" key="7">
    <source>
        <dbReference type="ARBA" id="ARBA00074451"/>
    </source>
</evidence>
<keyword evidence="12" id="KW-1185">Reference proteome</keyword>
<evidence type="ECO:0000256" key="6">
    <source>
        <dbReference type="ARBA" id="ARBA00023235"/>
    </source>
</evidence>
<dbReference type="InterPro" id="IPR002130">
    <property type="entry name" value="Cyclophilin-type_PPIase_dom"/>
</dbReference>
<dbReference type="STRING" id="436010.A0A166G0W3"/>
<dbReference type="Gene3D" id="1.25.40.10">
    <property type="entry name" value="Tetratricopeptide repeat domain"/>
    <property type="match status" value="1"/>
</dbReference>
<dbReference type="GO" id="GO:0003755">
    <property type="term" value="F:peptidyl-prolyl cis-trans isomerase activity"/>
    <property type="evidence" value="ECO:0007669"/>
    <property type="project" value="UniProtKB-KW"/>
</dbReference>
<dbReference type="AlphaFoldDB" id="A0A166G0W3"/>
<dbReference type="EMBL" id="KV417583">
    <property type="protein sequence ID" value="KZP17359.1"/>
    <property type="molecule type" value="Genomic_DNA"/>
</dbReference>
<name>A0A166G0W3_9AGAM</name>
<evidence type="ECO:0000256" key="2">
    <source>
        <dbReference type="ARBA" id="ARBA00013194"/>
    </source>
</evidence>
<dbReference type="InterPro" id="IPR020892">
    <property type="entry name" value="Cyclophilin-type_PPIase_CS"/>
</dbReference>
<proteinExistence type="predicted"/>
<feature type="compositionally biased region" description="Acidic residues" evidence="9">
    <location>
        <begin position="189"/>
        <end position="203"/>
    </location>
</feature>
<evidence type="ECO:0000256" key="8">
    <source>
        <dbReference type="ARBA" id="ARBA00076602"/>
    </source>
</evidence>
<evidence type="ECO:0000256" key="3">
    <source>
        <dbReference type="ARBA" id="ARBA00022737"/>
    </source>
</evidence>
<feature type="region of interest" description="Disordered" evidence="9">
    <location>
        <begin position="179"/>
        <end position="205"/>
    </location>
</feature>
<dbReference type="Gene3D" id="2.40.100.10">
    <property type="entry name" value="Cyclophilin-like"/>
    <property type="match status" value="1"/>
</dbReference>
<keyword evidence="3" id="KW-0677">Repeat</keyword>
<evidence type="ECO:0000256" key="4">
    <source>
        <dbReference type="ARBA" id="ARBA00022803"/>
    </source>
</evidence>
<evidence type="ECO:0000256" key="1">
    <source>
        <dbReference type="ARBA" id="ARBA00000971"/>
    </source>
</evidence>
<dbReference type="PRINTS" id="PR00153">
    <property type="entry name" value="CSAPPISMRASE"/>
</dbReference>
<dbReference type="FunFam" id="2.40.100.10:FF:000022">
    <property type="entry name" value="Peptidyl-prolyl cis-trans isomerase CYP95"/>
    <property type="match status" value="1"/>
</dbReference>
<dbReference type="Proteomes" id="UP000076532">
    <property type="component" value="Unassembled WGS sequence"/>
</dbReference>
<dbReference type="PROSITE" id="PS50072">
    <property type="entry name" value="CSA_PPIASE_2"/>
    <property type="match status" value="1"/>
</dbReference>
<dbReference type="FunFam" id="1.25.40.10:FF:000029">
    <property type="entry name" value="peptidyl-prolyl cis-trans isomerase D"/>
    <property type="match status" value="1"/>
</dbReference>
<feature type="region of interest" description="Disordered" evidence="9">
    <location>
        <begin position="371"/>
        <end position="393"/>
    </location>
</feature>
<dbReference type="CDD" id="cd01926">
    <property type="entry name" value="cyclophilin_ABH_like"/>
    <property type="match status" value="1"/>
</dbReference>
<dbReference type="PANTHER" id="PTHR11071">
    <property type="entry name" value="PEPTIDYL-PROLYL CIS-TRANS ISOMERASE"/>
    <property type="match status" value="1"/>
</dbReference>
<dbReference type="EC" id="5.2.1.8" evidence="2"/>
<organism evidence="11 12">
    <name type="scientific">Athelia psychrophila</name>
    <dbReference type="NCBI Taxonomy" id="1759441"/>
    <lineage>
        <taxon>Eukaryota</taxon>
        <taxon>Fungi</taxon>
        <taxon>Dikarya</taxon>
        <taxon>Basidiomycota</taxon>
        <taxon>Agaricomycotina</taxon>
        <taxon>Agaricomycetes</taxon>
        <taxon>Agaricomycetidae</taxon>
        <taxon>Atheliales</taxon>
        <taxon>Atheliaceae</taxon>
        <taxon>Athelia</taxon>
    </lineage>
</organism>
<keyword evidence="6" id="KW-0413">Isomerase</keyword>
<dbReference type="SMART" id="SM00028">
    <property type="entry name" value="TPR"/>
    <property type="match status" value="2"/>
</dbReference>
<accession>A0A166G0W3</accession>
<dbReference type="GO" id="GO:0005737">
    <property type="term" value="C:cytoplasm"/>
    <property type="evidence" value="ECO:0007669"/>
    <property type="project" value="TreeGrafter"/>
</dbReference>
<dbReference type="InterPro" id="IPR011990">
    <property type="entry name" value="TPR-like_helical_dom_sf"/>
</dbReference>
<dbReference type="OrthoDB" id="193499at2759"/>
<dbReference type="PANTHER" id="PTHR11071:SF561">
    <property type="entry name" value="PEPTIDYL-PROLYL CIS-TRANS ISOMERASE D-RELATED"/>
    <property type="match status" value="1"/>
</dbReference>
<evidence type="ECO:0000256" key="9">
    <source>
        <dbReference type="SAM" id="MobiDB-lite"/>
    </source>
</evidence>
<dbReference type="Pfam" id="PF00160">
    <property type="entry name" value="Pro_isomerase"/>
    <property type="match status" value="1"/>
</dbReference>
<reference evidence="11 12" key="1">
    <citation type="journal article" date="2016" name="Mol. Biol. Evol.">
        <title>Comparative Genomics of Early-Diverging Mushroom-Forming Fungi Provides Insights into the Origins of Lignocellulose Decay Capabilities.</title>
        <authorList>
            <person name="Nagy L.G."/>
            <person name="Riley R."/>
            <person name="Tritt A."/>
            <person name="Adam C."/>
            <person name="Daum C."/>
            <person name="Floudas D."/>
            <person name="Sun H."/>
            <person name="Yadav J.S."/>
            <person name="Pangilinan J."/>
            <person name="Larsson K.H."/>
            <person name="Matsuura K."/>
            <person name="Barry K."/>
            <person name="Labutti K."/>
            <person name="Kuo R."/>
            <person name="Ohm R.A."/>
            <person name="Bhattacharya S.S."/>
            <person name="Shirouzu T."/>
            <person name="Yoshinaga Y."/>
            <person name="Martin F.M."/>
            <person name="Grigoriev I.V."/>
            <person name="Hibbett D.S."/>
        </authorList>
    </citation>
    <scope>NUCLEOTIDE SEQUENCE [LARGE SCALE GENOMIC DNA]</scope>
    <source>
        <strain evidence="11 12">CBS 109695</strain>
    </source>
</reference>
<feature type="domain" description="PPIase cyclophilin-type" evidence="10">
    <location>
        <begin position="10"/>
        <end position="174"/>
    </location>
</feature>
<dbReference type="GO" id="GO:0042026">
    <property type="term" value="P:protein refolding"/>
    <property type="evidence" value="ECO:0007669"/>
    <property type="project" value="UniProtKB-ARBA"/>
</dbReference>